<keyword evidence="6" id="KW-1185">Reference proteome</keyword>
<sequence length="373" mass="40944">MRIAVMAPEDLPVPPVRGGSVQIYADALTRALAAMPGLEVTLLAPRPAASGADAPPEHGGEYGRRLVHLPGGAPFLSAAAAYLAAWEPDWIQVENRPAWVNTLRALAPRARILLNLHSLTFLGPRHIHPMAARQALCSADAVVLNSRFLLRAVTRRFRLRTAAWHPVVIHPGVDLVRFAPPDAHVAKRRTRLRIVYVGRVVRQKGVHVLLTAVRRLHRLGIPVHATIIGRAPPWERAYAARIRRLLRGLPARWIGFVPPARLPPYLWQHDVLVCPSQGPEAFGLVNVEAMAAGLAVVASRQGGIREAVGDAGVLVAKFRQPEAFAAALIRLARRPDQLRRLQQAARARAQAFTWTRTAARFAAIYRAPRARSP</sequence>
<dbReference type="Gene3D" id="3.40.50.2000">
    <property type="entry name" value="Glycogen Phosphorylase B"/>
    <property type="match status" value="2"/>
</dbReference>
<dbReference type="Proteomes" id="UP000637695">
    <property type="component" value="Unassembled WGS sequence"/>
</dbReference>
<proteinExistence type="predicted"/>
<gene>
    <name evidence="5" type="primary">cotSA</name>
    <name evidence="5" type="ORF">GCM10010885_05460</name>
</gene>
<dbReference type="SUPFAM" id="SSF53756">
    <property type="entry name" value="UDP-Glycosyltransferase/glycogen phosphorylase"/>
    <property type="match status" value="1"/>
</dbReference>
<dbReference type="EMBL" id="BMOY01000005">
    <property type="protein sequence ID" value="GGI98864.1"/>
    <property type="molecule type" value="Genomic_DNA"/>
</dbReference>
<feature type="domain" description="Glycosyl transferase family 1" evidence="3">
    <location>
        <begin position="187"/>
        <end position="347"/>
    </location>
</feature>
<keyword evidence="2" id="KW-0808">Transferase</keyword>
<protein>
    <submittedName>
        <fullName evidence="5">Spore coat protein SA</fullName>
    </submittedName>
</protein>
<evidence type="ECO:0000259" key="3">
    <source>
        <dbReference type="Pfam" id="PF00534"/>
    </source>
</evidence>
<dbReference type="Pfam" id="PF00534">
    <property type="entry name" value="Glycos_transf_1"/>
    <property type="match status" value="1"/>
</dbReference>
<name>A0A917K4N6_9BACL</name>
<feature type="domain" description="Glycosyltransferase subfamily 4-like N-terminal" evidence="4">
    <location>
        <begin position="21"/>
        <end position="176"/>
    </location>
</feature>
<dbReference type="InterPro" id="IPR001296">
    <property type="entry name" value="Glyco_trans_1"/>
</dbReference>
<keyword evidence="1" id="KW-0328">Glycosyltransferase</keyword>
<accession>A0A917K4N6</accession>
<evidence type="ECO:0000259" key="4">
    <source>
        <dbReference type="Pfam" id="PF13439"/>
    </source>
</evidence>
<dbReference type="CDD" id="cd03801">
    <property type="entry name" value="GT4_PimA-like"/>
    <property type="match status" value="1"/>
</dbReference>
<evidence type="ECO:0000313" key="6">
    <source>
        <dbReference type="Proteomes" id="UP000637695"/>
    </source>
</evidence>
<evidence type="ECO:0000256" key="1">
    <source>
        <dbReference type="ARBA" id="ARBA00022676"/>
    </source>
</evidence>
<dbReference type="AlphaFoldDB" id="A0A917K4N6"/>
<dbReference type="RefSeq" id="WP_188881003.1">
    <property type="nucleotide sequence ID" value="NZ_BMOY01000005.1"/>
</dbReference>
<dbReference type="GO" id="GO:0016757">
    <property type="term" value="F:glycosyltransferase activity"/>
    <property type="evidence" value="ECO:0007669"/>
    <property type="project" value="UniProtKB-KW"/>
</dbReference>
<dbReference type="PANTHER" id="PTHR12526">
    <property type="entry name" value="GLYCOSYLTRANSFERASE"/>
    <property type="match status" value="1"/>
</dbReference>
<keyword evidence="5" id="KW-0167">Capsid protein</keyword>
<organism evidence="5 6">
    <name type="scientific">Alicyclobacillus cellulosilyticus</name>
    <dbReference type="NCBI Taxonomy" id="1003997"/>
    <lineage>
        <taxon>Bacteria</taxon>
        <taxon>Bacillati</taxon>
        <taxon>Bacillota</taxon>
        <taxon>Bacilli</taxon>
        <taxon>Bacillales</taxon>
        <taxon>Alicyclobacillaceae</taxon>
        <taxon>Alicyclobacillus</taxon>
    </lineage>
</organism>
<keyword evidence="5" id="KW-0946">Virion</keyword>
<reference evidence="5" key="2">
    <citation type="submission" date="2020-09" db="EMBL/GenBank/DDBJ databases">
        <authorList>
            <person name="Sun Q."/>
            <person name="Ohkuma M."/>
        </authorList>
    </citation>
    <scope>NUCLEOTIDE SEQUENCE</scope>
    <source>
        <strain evidence="5">JCM 18487</strain>
    </source>
</reference>
<evidence type="ECO:0000256" key="2">
    <source>
        <dbReference type="ARBA" id="ARBA00022679"/>
    </source>
</evidence>
<evidence type="ECO:0000313" key="5">
    <source>
        <dbReference type="EMBL" id="GGI98864.1"/>
    </source>
</evidence>
<dbReference type="InterPro" id="IPR028098">
    <property type="entry name" value="Glyco_trans_4-like_N"/>
</dbReference>
<reference evidence="5" key="1">
    <citation type="journal article" date="2014" name="Int. J. Syst. Evol. Microbiol.">
        <title>Complete genome sequence of Corynebacterium casei LMG S-19264T (=DSM 44701T), isolated from a smear-ripened cheese.</title>
        <authorList>
            <consortium name="US DOE Joint Genome Institute (JGI-PGF)"/>
            <person name="Walter F."/>
            <person name="Albersmeier A."/>
            <person name="Kalinowski J."/>
            <person name="Ruckert C."/>
        </authorList>
    </citation>
    <scope>NUCLEOTIDE SEQUENCE</scope>
    <source>
        <strain evidence="5">JCM 18487</strain>
    </source>
</reference>
<comment type="caution">
    <text evidence="5">The sequence shown here is derived from an EMBL/GenBank/DDBJ whole genome shotgun (WGS) entry which is preliminary data.</text>
</comment>
<dbReference type="Pfam" id="PF13439">
    <property type="entry name" value="Glyco_transf_4"/>
    <property type="match status" value="1"/>
</dbReference>
<dbReference type="PANTHER" id="PTHR12526:SF510">
    <property type="entry name" value="D-INOSITOL 3-PHOSPHATE GLYCOSYLTRANSFERASE"/>
    <property type="match status" value="1"/>
</dbReference>